<dbReference type="Pfam" id="PF13487">
    <property type="entry name" value="HD_5"/>
    <property type="match status" value="1"/>
</dbReference>
<dbReference type="SMART" id="SM00471">
    <property type="entry name" value="HDc"/>
    <property type="match status" value="1"/>
</dbReference>
<dbReference type="PANTHER" id="PTHR43155:SF2">
    <property type="entry name" value="CYCLIC DI-GMP PHOSPHODIESTERASE PA4108"/>
    <property type="match status" value="1"/>
</dbReference>
<name>A0A916N765_9BURK</name>
<evidence type="ECO:0000259" key="1">
    <source>
        <dbReference type="PROSITE" id="PS51832"/>
    </source>
</evidence>
<dbReference type="RefSeq" id="WP_211950965.1">
    <property type="nucleotide sequence ID" value="NZ_CAJPUY010000038.1"/>
</dbReference>
<dbReference type="InterPro" id="IPR021812">
    <property type="entry name" value="DUF3391"/>
</dbReference>
<dbReference type="CDD" id="cd00077">
    <property type="entry name" value="HDc"/>
    <property type="match status" value="1"/>
</dbReference>
<reference evidence="2" key="1">
    <citation type="submission" date="2021-03" db="EMBL/GenBank/DDBJ databases">
        <authorList>
            <person name="Peeters C."/>
        </authorList>
    </citation>
    <scope>NUCLEOTIDE SEQUENCE</scope>
    <source>
        <strain evidence="2">LMG 31506</strain>
    </source>
</reference>
<proteinExistence type="predicted"/>
<organism evidence="2 3">
    <name type="scientific">Cupriavidus yeoncheonensis</name>
    <dbReference type="NCBI Taxonomy" id="1462994"/>
    <lineage>
        <taxon>Bacteria</taxon>
        <taxon>Pseudomonadati</taxon>
        <taxon>Pseudomonadota</taxon>
        <taxon>Betaproteobacteria</taxon>
        <taxon>Burkholderiales</taxon>
        <taxon>Burkholderiaceae</taxon>
        <taxon>Cupriavidus</taxon>
    </lineage>
</organism>
<keyword evidence="3" id="KW-1185">Reference proteome</keyword>
<dbReference type="EC" id="3.1.4.-" evidence="2"/>
<dbReference type="Proteomes" id="UP000672934">
    <property type="component" value="Unassembled WGS sequence"/>
</dbReference>
<dbReference type="SUPFAM" id="SSF109604">
    <property type="entry name" value="HD-domain/PDEase-like"/>
    <property type="match status" value="1"/>
</dbReference>
<keyword evidence="2" id="KW-0378">Hydrolase</keyword>
<dbReference type="GO" id="GO:0008081">
    <property type="term" value="F:phosphoric diester hydrolase activity"/>
    <property type="evidence" value="ECO:0007669"/>
    <property type="project" value="UniProtKB-ARBA"/>
</dbReference>
<dbReference type="Gene3D" id="1.10.3210.10">
    <property type="entry name" value="Hypothetical protein af1432"/>
    <property type="match status" value="1"/>
</dbReference>
<protein>
    <submittedName>
        <fullName evidence="2">Cyclic di-GMP phosphodiesterase</fullName>
        <ecNumber evidence="2">3.1.4.-</ecNumber>
    </submittedName>
</protein>
<dbReference type="EMBL" id="CAJPUY010000038">
    <property type="protein sequence ID" value="CAG2157825.1"/>
    <property type="molecule type" value="Genomic_DNA"/>
</dbReference>
<gene>
    <name evidence="2" type="ORF">LMG31506_06139</name>
</gene>
<dbReference type="Pfam" id="PF11871">
    <property type="entry name" value="DUF3391"/>
    <property type="match status" value="1"/>
</dbReference>
<comment type="caution">
    <text evidence="2">The sequence shown here is derived from an EMBL/GenBank/DDBJ whole genome shotgun (WGS) entry which is preliminary data.</text>
</comment>
<evidence type="ECO:0000313" key="3">
    <source>
        <dbReference type="Proteomes" id="UP000672934"/>
    </source>
</evidence>
<dbReference type="PANTHER" id="PTHR43155">
    <property type="entry name" value="CYCLIC DI-GMP PHOSPHODIESTERASE PA4108-RELATED"/>
    <property type="match status" value="1"/>
</dbReference>
<dbReference type="AlphaFoldDB" id="A0A916N765"/>
<sequence length="417" mass="45766">MLRRIKAEQLQVGMFVARLGGPWHARAFSRSKFLVTSEDQVSQIRSSGVQEVWIDILRGRNAPTPPAALSPWETPEPEPAPATAPVAAVSLEAEFGHARELLQSGKSVIGSMFTDVRMGRALEVDGALLLVDSASQSLSRHSQALIALARLKARDDYSYMHAFAMCALMVAVGRTMELPPEEVRDLGLAGLVHDIGKLTLPEAVLHKPASRKPGEDEEIRRHPSTGYRILNEARVNANVVLDVCVHHHERVDGRGYPFGLMGRELSVHAKIAAICDTYDSLTSSRPGHQEWSPARAMEYMAVRVDTLFDRRVFKAFTRTVGIYPLGTVLRLRSNRLAVVCAQHEAEPLRPRVMAFYSVPDSRALTPQVIDLRHSDDTVVAFEDPADWGYTDEQLLAIYAGQGRPGAAQATAAAMPAG</sequence>
<evidence type="ECO:0000313" key="2">
    <source>
        <dbReference type="EMBL" id="CAG2157825.1"/>
    </source>
</evidence>
<feature type="domain" description="HD-GYP" evidence="1">
    <location>
        <begin position="134"/>
        <end position="332"/>
    </location>
</feature>
<accession>A0A916N765</accession>
<dbReference type="InterPro" id="IPR003607">
    <property type="entry name" value="HD/PDEase_dom"/>
</dbReference>
<dbReference type="InterPro" id="IPR037522">
    <property type="entry name" value="HD_GYP_dom"/>
</dbReference>
<dbReference type="PROSITE" id="PS51832">
    <property type="entry name" value="HD_GYP"/>
    <property type="match status" value="1"/>
</dbReference>